<dbReference type="OrthoDB" id="449052at2759"/>
<organism evidence="7">
    <name type="scientific">Chlorella variabilis</name>
    <name type="common">Green alga</name>
    <dbReference type="NCBI Taxonomy" id="554065"/>
    <lineage>
        <taxon>Eukaryota</taxon>
        <taxon>Viridiplantae</taxon>
        <taxon>Chlorophyta</taxon>
        <taxon>core chlorophytes</taxon>
        <taxon>Trebouxiophyceae</taxon>
        <taxon>Chlorellales</taxon>
        <taxon>Chlorellaceae</taxon>
        <taxon>Chlorella clade</taxon>
        <taxon>Chlorella</taxon>
    </lineage>
</organism>
<dbReference type="PANTHER" id="PTHR13780">
    <property type="entry name" value="AMP-ACTIVATED PROTEIN KINASE, GAMMA REGULATORY SUBUNIT"/>
    <property type="match status" value="1"/>
</dbReference>
<evidence type="ECO:0000313" key="6">
    <source>
        <dbReference type="EMBL" id="EFN59340.1"/>
    </source>
</evidence>
<dbReference type="GeneID" id="17358729"/>
<evidence type="ECO:0000256" key="3">
    <source>
        <dbReference type="PROSITE-ProRule" id="PRU00703"/>
    </source>
</evidence>
<dbReference type="GO" id="GO:0005634">
    <property type="term" value="C:nucleus"/>
    <property type="evidence" value="ECO:0007669"/>
    <property type="project" value="TreeGrafter"/>
</dbReference>
<feature type="domain" description="CBS" evidence="5">
    <location>
        <begin position="296"/>
        <end position="351"/>
    </location>
</feature>
<dbReference type="eggNOG" id="ENOG502SF5B">
    <property type="taxonomic scope" value="Eukaryota"/>
</dbReference>
<dbReference type="PANTHER" id="PTHR13780:SF128">
    <property type="entry name" value="CBS DOMAIN-CONTAINING PROTEIN"/>
    <property type="match status" value="1"/>
</dbReference>
<dbReference type="InterPro" id="IPR000644">
    <property type="entry name" value="CBS_dom"/>
</dbReference>
<dbReference type="Gene3D" id="3.10.580.10">
    <property type="entry name" value="CBS-domain"/>
    <property type="match status" value="1"/>
</dbReference>
<dbReference type="InterPro" id="IPR046342">
    <property type="entry name" value="CBS_dom_sf"/>
</dbReference>
<evidence type="ECO:0000256" key="4">
    <source>
        <dbReference type="SAM" id="MobiDB-lite"/>
    </source>
</evidence>
<evidence type="ECO:0000256" key="1">
    <source>
        <dbReference type="ARBA" id="ARBA00022737"/>
    </source>
</evidence>
<evidence type="ECO:0000256" key="2">
    <source>
        <dbReference type="ARBA" id="ARBA00023122"/>
    </source>
</evidence>
<accession>E1Z4G2</accession>
<dbReference type="STRING" id="554065.E1Z4G2"/>
<dbReference type="SUPFAM" id="SSF54631">
    <property type="entry name" value="CBS-domain pair"/>
    <property type="match status" value="2"/>
</dbReference>
<dbReference type="InParanoid" id="E1Z4G2"/>
<dbReference type="CDD" id="cd02205">
    <property type="entry name" value="CBS_pair_SF"/>
    <property type="match status" value="1"/>
</dbReference>
<dbReference type="EMBL" id="GL433836">
    <property type="protein sequence ID" value="EFN59340.1"/>
    <property type="molecule type" value="Genomic_DNA"/>
</dbReference>
<keyword evidence="1" id="KW-0677">Repeat</keyword>
<reference evidence="6 7" key="1">
    <citation type="journal article" date="2010" name="Plant Cell">
        <title>The Chlorella variabilis NC64A genome reveals adaptation to photosymbiosis, coevolution with viruses, and cryptic sex.</title>
        <authorList>
            <person name="Blanc G."/>
            <person name="Duncan G."/>
            <person name="Agarkova I."/>
            <person name="Borodovsky M."/>
            <person name="Gurnon J."/>
            <person name="Kuo A."/>
            <person name="Lindquist E."/>
            <person name="Lucas S."/>
            <person name="Pangilinan J."/>
            <person name="Polle J."/>
            <person name="Salamov A."/>
            <person name="Terry A."/>
            <person name="Yamada T."/>
            <person name="Dunigan D.D."/>
            <person name="Grigoriev I.V."/>
            <person name="Claverie J.M."/>
            <person name="Van Etten J.L."/>
        </authorList>
    </citation>
    <scope>NUCLEOTIDE SEQUENCE [LARGE SCALE GENOMIC DNA]</scope>
    <source>
        <strain evidence="6 7">NC64A</strain>
    </source>
</reference>
<dbReference type="PROSITE" id="PS51371">
    <property type="entry name" value="CBS"/>
    <property type="match status" value="2"/>
</dbReference>
<proteinExistence type="predicted"/>
<dbReference type="Pfam" id="PF00571">
    <property type="entry name" value="CBS"/>
    <property type="match status" value="2"/>
</dbReference>
<dbReference type="Proteomes" id="UP000008141">
    <property type="component" value="Unassembled WGS sequence"/>
</dbReference>
<dbReference type="KEGG" id="cvr:CHLNCDRAFT_137767"/>
<keyword evidence="2 3" id="KW-0129">CBS domain</keyword>
<name>E1Z4G2_CHLVA</name>
<dbReference type="InterPro" id="IPR050511">
    <property type="entry name" value="AMPK_gamma/SDS23_families"/>
</dbReference>
<gene>
    <name evidence="6" type="ORF">CHLNCDRAFT_137767</name>
</gene>
<sequence>MDTLLQPARDLLAGVTLRDYLSTRPPRAVTSVATTDQLGAVLRRFAAGGLVAAPLFADEARTAYLGFIDLLDVVAAVVEAARLSAGSSGSGHELRQRAAATANALASQPVGTIRAATNDAQVVYLSQLGSSLLEVVREGFAAPVDNLACHRLAVFQPSGGSMSSGSSRSSSSPELAAMDADGSGSSSLQLTHIVGFREKAVMCVSADMAVFDALAGMVDNKVPAVAVIDSEESGVLIGNISISELRGILPEHFEQLVEPVGEFLGGGWRGSPHWQPRSQGGIAQAFGIRSPEQLPHTPSLASCTLDSRFGEVLDLLASLHLHRLFVVDSEGRPSGVVSLTDLLRLIAGDSE</sequence>
<dbReference type="SMART" id="SM00116">
    <property type="entry name" value="CBS"/>
    <property type="match status" value="2"/>
</dbReference>
<keyword evidence="7" id="KW-1185">Reference proteome</keyword>
<evidence type="ECO:0000259" key="5">
    <source>
        <dbReference type="PROSITE" id="PS51371"/>
    </source>
</evidence>
<feature type="region of interest" description="Disordered" evidence="4">
    <location>
        <begin position="158"/>
        <end position="181"/>
    </location>
</feature>
<feature type="domain" description="CBS" evidence="5">
    <location>
        <begin position="197"/>
        <end position="256"/>
    </location>
</feature>
<dbReference type="AlphaFoldDB" id="E1Z4G2"/>
<evidence type="ECO:0000313" key="7">
    <source>
        <dbReference type="Proteomes" id="UP000008141"/>
    </source>
</evidence>
<feature type="compositionally biased region" description="Low complexity" evidence="4">
    <location>
        <begin position="158"/>
        <end position="172"/>
    </location>
</feature>
<protein>
    <recommendedName>
        <fullName evidence="5">CBS domain-containing protein</fullName>
    </recommendedName>
</protein>
<dbReference type="GO" id="GO:0005737">
    <property type="term" value="C:cytoplasm"/>
    <property type="evidence" value="ECO:0007669"/>
    <property type="project" value="TreeGrafter"/>
</dbReference>
<dbReference type="RefSeq" id="XP_005851442.1">
    <property type="nucleotide sequence ID" value="XM_005851380.1"/>
</dbReference>